<name>A0A158A2G0_9BURK</name>
<comment type="caution">
    <text evidence="1">The sequence shown here is derived from an EMBL/GenBank/DDBJ whole genome shotgun (WGS) entry which is preliminary data.</text>
</comment>
<sequence length="35" mass="3735">MSLKLAPLGMITGGAKSSLSAYLSLMYLINSMNRT</sequence>
<dbReference type="AlphaFoldDB" id="A0A158A2G0"/>
<reference evidence="1" key="1">
    <citation type="submission" date="2016-01" db="EMBL/GenBank/DDBJ databases">
        <authorList>
            <person name="Peeters C."/>
        </authorList>
    </citation>
    <scope>NUCLEOTIDE SEQUENCE [LARGE SCALE GENOMIC DNA]</scope>
    <source>
        <strain evidence="1">LMG 29325</strain>
    </source>
</reference>
<evidence type="ECO:0000313" key="1">
    <source>
        <dbReference type="EMBL" id="SAK51988.1"/>
    </source>
</evidence>
<dbReference type="STRING" id="1777143.AWB82_01623"/>
<proteinExistence type="predicted"/>
<evidence type="ECO:0000313" key="2">
    <source>
        <dbReference type="Proteomes" id="UP000054596"/>
    </source>
</evidence>
<gene>
    <name evidence="1" type="ORF">AWB82_01623</name>
</gene>
<protein>
    <submittedName>
        <fullName evidence="1">Uncharacterized protein</fullName>
    </submittedName>
</protein>
<keyword evidence="2" id="KW-1185">Reference proteome</keyword>
<accession>A0A158A2G0</accession>
<dbReference type="Proteomes" id="UP000054596">
    <property type="component" value="Unassembled WGS sequence"/>
</dbReference>
<organism evidence="1 2">
    <name type="scientific">Caballeronia glebae</name>
    <dbReference type="NCBI Taxonomy" id="1777143"/>
    <lineage>
        <taxon>Bacteria</taxon>
        <taxon>Pseudomonadati</taxon>
        <taxon>Pseudomonadota</taxon>
        <taxon>Betaproteobacteria</taxon>
        <taxon>Burkholderiales</taxon>
        <taxon>Burkholderiaceae</taxon>
        <taxon>Caballeronia</taxon>
    </lineage>
</organism>
<dbReference type="EMBL" id="FCOJ02000008">
    <property type="protein sequence ID" value="SAK51988.1"/>
    <property type="molecule type" value="Genomic_DNA"/>
</dbReference>